<accession>A0A077S1B3</accession>
<dbReference type="AlphaFoldDB" id="A0A077S1B3"/>
<evidence type="ECO:0000313" key="2">
    <source>
        <dbReference type="EMBL" id="CDM83510.1"/>
    </source>
</evidence>
<evidence type="ECO:0000259" key="1">
    <source>
        <dbReference type="SMART" id="SM00256"/>
    </source>
</evidence>
<dbReference type="SMART" id="SM00256">
    <property type="entry name" value="FBOX"/>
    <property type="match status" value="1"/>
</dbReference>
<feature type="domain" description="F-box" evidence="1">
    <location>
        <begin position="7"/>
        <end position="47"/>
    </location>
</feature>
<dbReference type="PANTHER" id="PTHR34591:SF39">
    <property type="entry name" value="F-BOX DOMAIN-CONTAINING PROTEIN"/>
    <property type="match status" value="1"/>
</dbReference>
<proteinExistence type="predicted"/>
<dbReference type="HOGENOM" id="CLU_030606_2_0_1"/>
<protein>
    <recommendedName>
        <fullName evidence="1">F-box domain-containing protein</fullName>
    </recommendedName>
</protein>
<dbReference type="InterPro" id="IPR036047">
    <property type="entry name" value="F-box-like_dom_sf"/>
</dbReference>
<organism evidence="2">
    <name type="scientific">Triticum aestivum</name>
    <name type="common">Wheat</name>
    <dbReference type="NCBI Taxonomy" id="4565"/>
    <lineage>
        <taxon>Eukaryota</taxon>
        <taxon>Viridiplantae</taxon>
        <taxon>Streptophyta</taxon>
        <taxon>Embryophyta</taxon>
        <taxon>Tracheophyta</taxon>
        <taxon>Spermatophyta</taxon>
        <taxon>Magnoliopsida</taxon>
        <taxon>Liliopsida</taxon>
        <taxon>Poales</taxon>
        <taxon>Poaceae</taxon>
        <taxon>BOP clade</taxon>
        <taxon>Pooideae</taxon>
        <taxon>Triticodae</taxon>
        <taxon>Triticeae</taxon>
        <taxon>Triticinae</taxon>
        <taxon>Triticum</taxon>
    </lineage>
</organism>
<dbReference type="PANTHER" id="PTHR34591">
    <property type="entry name" value="OS03G0653100 PROTEIN-RELATED"/>
    <property type="match status" value="1"/>
</dbReference>
<dbReference type="SUPFAM" id="SSF81383">
    <property type="entry name" value="F-box domain"/>
    <property type="match status" value="1"/>
</dbReference>
<name>A0A077S1B3_WHEAT</name>
<reference evidence="2" key="1">
    <citation type="journal article" date="2014" name="Science">
        <title>Structural and functional partitioning of bread wheat chromosome 3B.</title>
        <authorList>
            <person name="Choulet F."/>
            <person name="Alberti A."/>
            <person name="Theil S."/>
            <person name="Glover N."/>
            <person name="Barbe V."/>
            <person name="Daron J."/>
            <person name="Pingault L."/>
            <person name="Sourdille P."/>
            <person name="Couloux A."/>
            <person name="Paux E."/>
            <person name="Leroy P."/>
            <person name="Mangenot S."/>
            <person name="Guilhot N."/>
            <person name="Le Gouis J."/>
            <person name="Balfourier F."/>
            <person name="Alaux M."/>
            <person name="Jamilloux V."/>
            <person name="Poulain J."/>
            <person name="Durand C."/>
            <person name="Bellec A."/>
            <person name="Gaspin C."/>
            <person name="Safar J."/>
            <person name="Dolezel J."/>
            <person name="Rogers J."/>
            <person name="Vandepoele K."/>
            <person name="Aury J.M."/>
            <person name="Mayer K."/>
            <person name="Berges H."/>
            <person name="Quesneville H."/>
            <person name="Wincker P."/>
            <person name="Feuillet C."/>
        </authorList>
    </citation>
    <scope>NUCLEOTIDE SEQUENCE</scope>
</reference>
<dbReference type="EMBL" id="HG670306">
    <property type="protein sequence ID" value="CDM83510.1"/>
    <property type="molecule type" value="Genomic_DNA"/>
</dbReference>
<gene>
    <name evidence="2" type="ORF">TRAES_3BF072800020CFD_c1</name>
</gene>
<dbReference type="InterPro" id="IPR001810">
    <property type="entry name" value="F-box_dom"/>
</dbReference>
<sequence length="297" mass="33750">MDHTEALPDDALAAILGRLQPHDLAASRCVRRAWRAVVDARGLLLPHLLPHSVEGIFANYTDHHRPQFLARPSTQHPRVDYSNLHFLPDYTEGHRKIMDHCNGLLLYGNTRGFFVANPATRRWQRLPGAHDDGECREAYLTFDPAASPHYEVFLIPPKDLGLFDVTDCDLAKVQPEQLTEENFTISSGYLSEPPWSTVVLQHWTEWPPPVLTLNVFSSSMGQWQERSFVREGSATRRVVNVRGSLMFTTNWVTRWSADFQRPSIRQAGILGVGMCFGMWNPSGCWQARVGLVFHIHT</sequence>